<sequence>MKKLVLAAVLGLASHVSMGQAATWKVDNNHAKVGFTATHLMISDVDGYFKNVTASIVTDKPDFTDAKAEFTADVSNVSTGIEQRDNHLKSPDFFDAAQFPTLSFKSTSFTKTGTNRYEVKGDLTMHGVTKPVTLQAEVRGPIESPMGKKPTVGFRVSGTVNRLDFGIGAKFPETAVANEIVLRINAEFVKQP</sequence>
<dbReference type="STRING" id="563176.SAMN04488090_1424"/>
<gene>
    <name evidence="3" type="ORF">SAMN04488090_1424</name>
</gene>
<keyword evidence="4" id="KW-1185">Reference proteome</keyword>
<reference evidence="3 4" key="1">
    <citation type="submission" date="2016-10" db="EMBL/GenBank/DDBJ databases">
        <authorList>
            <person name="de Groot N.N."/>
        </authorList>
    </citation>
    <scope>NUCLEOTIDE SEQUENCE [LARGE SCALE GENOMIC DNA]</scope>
    <source>
        <strain evidence="3 4">DSM 21668</strain>
    </source>
</reference>
<dbReference type="AlphaFoldDB" id="A0A1G9LHN9"/>
<dbReference type="Proteomes" id="UP000198901">
    <property type="component" value="Unassembled WGS sequence"/>
</dbReference>
<evidence type="ECO:0000256" key="1">
    <source>
        <dbReference type="SAM" id="SignalP"/>
    </source>
</evidence>
<proteinExistence type="predicted"/>
<dbReference type="SUPFAM" id="SSF101874">
    <property type="entry name" value="YceI-like"/>
    <property type="match status" value="1"/>
</dbReference>
<protein>
    <submittedName>
        <fullName evidence="3">Polyisoprenoid-binding protein YceI</fullName>
    </submittedName>
</protein>
<feature type="domain" description="Lipid/polyisoprenoid-binding YceI-like" evidence="2">
    <location>
        <begin position="23"/>
        <end position="189"/>
    </location>
</feature>
<dbReference type="InterPro" id="IPR036761">
    <property type="entry name" value="TTHA0802/YceI-like_sf"/>
</dbReference>
<evidence type="ECO:0000313" key="4">
    <source>
        <dbReference type="Proteomes" id="UP000198901"/>
    </source>
</evidence>
<dbReference type="EMBL" id="FNGS01000002">
    <property type="protein sequence ID" value="SDL61459.1"/>
    <property type="molecule type" value="Genomic_DNA"/>
</dbReference>
<evidence type="ECO:0000313" key="3">
    <source>
        <dbReference type="EMBL" id="SDL61459.1"/>
    </source>
</evidence>
<dbReference type="OrthoDB" id="9811006at2"/>
<keyword evidence="1" id="KW-0732">Signal</keyword>
<dbReference type="RefSeq" id="WP_093199566.1">
    <property type="nucleotide sequence ID" value="NZ_FNGS01000002.1"/>
</dbReference>
<feature type="signal peptide" evidence="1">
    <location>
        <begin position="1"/>
        <end position="21"/>
    </location>
</feature>
<feature type="chain" id="PRO_5011649835" evidence="1">
    <location>
        <begin position="22"/>
        <end position="192"/>
    </location>
</feature>
<dbReference type="PANTHER" id="PTHR34406">
    <property type="entry name" value="PROTEIN YCEI"/>
    <property type="match status" value="1"/>
</dbReference>
<evidence type="ECO:0000259" key="2">
    <source>
        <dbReference type="SMART" id="SM00867"/>
    </source>
</evidence>
<dbReference type="Gene3D" id="2.40.128.110">
    <property type="entry name" value="Lipid/polyisoprenoid-binding, YceI-like"/>
    <property type="match status" value="1"/>
</dbReference>
<dbReference type="Pfam" id="PF04264">
    <property type="entry name" value="YceI"/>
    <property type="match status" value="1"/>
</dbReference>
<dbReference type="PANTHER" id="PTHR34406:SF1">
    <property type="entry name" value="PROTEIN YCEI"/>
    <property type="match status" value="1"/>
</dbReference>
<name>A0A1G9LHN9_9BACT</name>
<dbReference type="InterPro" id="IPR007372">
    <property type="entry name" value="Lipid/polyisoprenoid-bd_YceI"/>
</dbReference>
<dbReference type="SMART" id="SM00867">
    <property type="entry name" value="YceI"/>
    <property type="match status" value="1"/>
</dbReference>
<organism evidence="3 4">
    <name type="scientific">Siphonobacter aquaeclarae</name>
    <dbReference type="NCBI Taxonomy" id="563176"/>
    <lineage>
        <taxon>Bacteria</taxon>
        <taxon>Pseudomonadati</taxon>
        <taxon>Bacteroidota</taxon>
        <taxon>Cytophagia</taxon>
        <taxon>Cytophagales</taxon>
        <taxon>Cytophagaceae</taxon>
        <taxon>Siphonobacter</taxon>
    </lineage>
</organism>
<accession>A0A1G9LHN9</accession>